<name>A0ABY2SS71_9HYPH</name>
<comment type="caution">
    <text evidence="1">The sequence shown here is derived from an EMBL/GenBank/DDBJ whole genome shotgun (WGS) entry which is preliminary data.</text>
</comment>
<evidence type="ECO:0000313" key="2">
    <source>
        <dbReference type="Proteomes" id="UP000305202"/>
    </source>
</evidence>
<dbReference type="RefSeq" id="WP_136988041.1">
    <property type="nucleotide sequence ID" value="NZ_SZPQ01000001.1"/>
</dbReference>
<protein>
    <submittedName>
        <fullName evidence="1">Uncharacterized protein</fullName>
    </submittedName>
</protein>
<dbReference type="Proteomes" id="UP000305202">
    <property type="component" value="Unassembled WGS sequence"/>
</dbReference>
<organism evidence="1 2">
    <name type="scientific">Martelella alba</name>
    <dbReference type="NCBI Taxonomy" id="2590451"/>
    <lineage>
        <taxon>Bacteria</taxon>
        <taxon>Pseudomonadati</taxon>
        <taxon>Pseudomonadota</taxon>
        <taxon>Alphaproteobacteria</taxon>
        <taxon>Hyphomicrobiales</taxon>
        <taxon>Aurantimonadaceae</taxon>
        <taxon>Martelella</taxon>
    </lineage>
</organism>
<reference evidence="1 2" key="1">
    <citation type="submission" date="2019-04" db="EMBL/GenBank/DDBJ databases">
        <authorList>
            <person name="Li M."/>
            <person name="Gao C."/>
        </authorList>
    </citation>
    <scope>NUCLEOTIDE SEQUENCE [LARGE SCALE GENOMIC DNA]</scope>
    <source>
        <strain evidence="1 2">BGMRC 2031</strain>
    </source>
</reference>
<accession>A0ABY2SS71</accession>
<sequence length="242" mass="26513">MNIALDHALATSPLGHRTVESTGSGITRLFRRITNTSFKLSTGRDRVSPAAVTISGPQNNTAPASASSALQQLAQAVPDHAMALQKEIAARLRLPTLDELRARLEQVEISWTFNQLQEEFILERVQTLSAAGSAGDQLAERPEPGKKTNLLRVLVTDLSLCRHRGNAEQRKHAAEILKRDICGHTFESFGDLKEEKHGAIFAATESKRLFIDQMKSALDDLRHGWTTDNAVIDITTTVATAI</sequence>
<proteinExistence type="predicted"/>
<keyword evidence="2" id="KW-1185">Reference proteome</keyword>
<evidence type="ECO:0000313" key="1">
    <source>
        <dbReference type="EMBL" id="TKI08724.1"/>
    </source>
</evidence>
<gene>
    <name evidence="1" type="ORF">FCN80_01345</name>
</gene>
<dbReference type="EMBL" id="SZPQ01000001">
    <property type="protein sequence ID" value="TKI08724.1"/>
    <property type="molecule type" value="Genomic_DNA"/>
</dbReference>